<dbReference type="OrthoDB" id="5552562at2759"/>
<evidence type="ECO:0000313" key="2">
    <source>
        <dbReference type="EMBL" id="MBW0542808.1"/>
    </source>
</evidence>
<comment type="caution">
    <text evidence="2">The sequence shown here is derived from an EMBL/GenBank/DDBJ whole genome shotgun (WGS) entry which is preliminary data.</text>
</comment>
<name>A0A9Q3FMM0_9BASI</name>
<accession>A0A9Q3FMM0</accession>
<sequence>MPIQHSPPAIQTGSQARSQAVLNPTPRAPLDGTPAVPQLRAHLDRGPNLASHPSRIDSLQYLMDITLEHYTRYHERQNEKSHHQEKNPEASILNFSHPQSYLSSNQKKKKNFQKRDIPHSSLLNKDFKLIGSEKERIIKDGLCAYCGGNHSLESCFKRTQNQLAQLLCKFPSQGKA</sequence>
<evidence type="ECO:0000256" key="1">
    <source>
        <dbReference type="SAM" id="MobiDB-lite"/>
    </source>
</evidence>
<feature type="compositionally biased region" description="Polar residues" evidence="1">
    <location>
        <begin position="9"/>
        <end position="22"/>
    </location>
</feature>
<protein>
    <submittedName>
        <fullName evidence="2">Uncharacterized protein</fullName>
    </submittedName>
</protein>
<reference evidence="2" key="1">
    <citation type="submission" date="2021-03" db="EMBL/GenBank/DDBJ databases">
        <title>Draft genome sequence of rust myrtle Austropuccinia psidii MF-1, a brazilian biotype.</title>
        <authorList>
            <person name="Quecine M.C."/>
            <person name="Pachon D.M.R."/>
            <person name="Bonatelli M.L."/>
            <person name="Correr F.H."/>
            <person name="Franceschini L.M."/>
            <person name="Leite T.F."/>
            <person name="Margarido G.R.A."/>
            <person name="Almeida C.A."/>
            <person name="Ferrarezi J.A."/>
            <person name="Labate C.A."/>
        </authorList>
    </citation>
    <scope>NUCLEOTIDE SEQUENCE</scope>
    <source>
        <strain evidence="2">MF-1</strain>
    </source>
</reference>
<proteinExistence type="predicted"/>
<feature type="region of interest" description="Disordered" evidence="1">
    <location>
        <begin position="1"/>
        <end position="35"/>
    </location>
</feature>
<dbReference type="AlphaFoldDB" id="A0A9Q3FMM0"/>
<organism evidence="2 3">
    <name type="scientific">Austropuccinia psidii MF-1</name>
    <dbReference type="NCBI Taxonomy" id="1389203"/>
    <lineage>
        <taxon>Eukaryota</taxon>
        <taxon>Fungi</taxon>
        <taxon>Dikarya</taxon>
        <taxon>Basidiomycota</taxon>
        <taxon>Pucciniomycotina</taxon>
        <taxon>Pucciniomycetes</taxon>
        <taxon>Pucciniales</taxon>
        <taxon>Sphaerophragmiaceae</taxon>
        <taxon>Austropuccinia</taxon>
    </lineage>
</organism>
<dbReference type="Proteomes" id="UP000765509">
    <property type="component" value="Unassembled WGS sequence"/>
</dbReference>
<dbReference type="EMBL" id="AVOT02047507">
    <property type="protein sequence ID" value="MBW0542808.1"/>
    <property type="molecule type" value="Genomic_DNA"/>
</dbReference>
<evidence type="ECO:0000313" key="3">
    <source>
        <dbReference type="Proteomes" id="UP000765509"/>
    </source>
</evidence>
<gene>
    <name evidence="2" type="ORF">O181_082523</name>
</gene>
<keyword evidence="3" id="KW-1185">Reference proteome</keyword>